<evidence type="ECO:0000256" key="1">
    <source>
        <dbReference type="ARBA" id="ARBA00004123"/>
    </source>
</evidence>
<feature type="region of interest" description="Disordered" evidence="6">
    <location>
        <begin position="896"/>
        <end position="952"/>
    </location>
</feature>
<keyword evidence="7" id="KW-0812">Transmembrane</keyword>
<dbReference type="InterPro" id="IPR016024">
    <property type="entry name" value="ARM-type_fold"/>
</dbReference>
<evidence type="ECO:0000259" key="9">
    <source>
        <dbReference type="Pfam" id="PF20222"/>
    </source>
</evidence>
<dbReference type="EMBL" id="MNAD01001392">
    <property type="protein sequence ID" value="OJT05740.1"/>
    <property type="molecule type" value="Genomic_DNA"/>
</dbReference>
<comment type="caution">
    <text evidence="10">The sequence shown here is derived from an EMBL/GenBank/DDBJ whole genome shotgun (WGS) entry which is preliminary data.</text>
</comment>
<evidence type="ECO:0000256" key="7">
    <source>
        <dbReference type="SAM" id="Phobius"/>
    </source>
</evidence>
<feature type="compositionally biased region" description="Low complexity" evidence="6">
    <location>
        <begin position="634"/>
        <end position="656"/>
    </location>
</feature>
<dbReference type="SMART" id="SM00384">
    <property type="entry name" value="AT_hook"/>
    <property type="match status" value="4"/>
</dbReference>
<feature type="compositionally biased region" description="Polar residues" evidence="6">
    <location>
        <begin position="2852"/>
        <end position="2869"/>
    </location>
</feature>
<evidence type="ECO:0000256" key="6">
    <source>
        <dbReference type="SAM" id="MobiDB-lite"/>
    </source>
</evidence>
<keyword evidence="11" id="KW-1185">Reference proteome</keyword>
<feature type="transmembrane region" description="Helical" evidence="7">
    <location>
        <begin position="2543"/>
        <end position="2562"/>
    </location>
</feature>
<keyword evidence="4" id="KW-0804">Transcription</keyword>
<keyword evidence="3" id="KW-0238">DNA-binding</keyword>
<dbReference type="GO" id="GO:0000127">
    <property type="term" value="C:transcription factor TFIIIC complex"/>
    <property type="evidence" value="ECO:0007669"/>
    <property type="project" value="InterPro"/>
</dbReference>
<sequence>MDELVRHCLRELSFDGDLGCDVSRLRDFIAEFYARPGAGGTQKQNVDDAYCAFVWSVIVQQPGVRIGTVPPGASAEVYIAPQASAVRKAKAKTTGDETAEEVVSASALELIQDATIRSLEDLRNEYGDRLRIAADPETTFAALTGSHIRPSKLTAMIYSGLQIVTRGREQGVSVLDLGKKSGYDQKTCFYIIKQLVELDLVVKLRRPGISTNLCVHKYFYERSPIWQQVAQEEKKAVSAERAQEEDAVSEEEDDQDETKPLAPIHFDPIDSRHLSSMPLLKSRLTKLLKNCPHYMHTSSNIMVKIGFVNPSRTDRRFFRSRLRELMEQGVIEKVHVPHADRKKHPDRKVPCIRLINEDAGTQGEVVPIADADFEEIEGPSDSTGLKVNVSLHRQMIDLLAESGEKGMTLNEISAALGDFDKRTVDLLLNRLEKDPPPAHLADLGVAQLAETHGRERRYKYYTVAHYRAIAERENFEDNVYGAVDLAGVGGFLPVEAGAFYEGEADLVAHVGRLTVTKRETPSTSTKGKQKKRVNPILPDGSIKKGRPRKSAAADGTPASIKKGKKRKREEDEDVGQDGVAAVDDGTEEPPPKKKRGRPPKKAVVVNSSAAGEAESVSATPSVAKKRGRPPKQVANSSEQGGASASAAGGPSSQTPAPRRRGRPPKKSLLPAEEDVFGTVSAMSGPEAGPSTVSVAELPEVLPSTEAGPSSPLSSIHASPPRGSSPTPAGRPAILDPLVVDATSATEPLLEQAEGSHSLVNESPVSLDSSSTAVRRSARTPKVRKRGDSLSPPRNTRPPPRAHSSTGSASRVIQRVESAQDDTPADASIPAATDIQQPPSVDGVPAVEASALSPQDHSQSISEARPTQPSASQDMSVDVVSKTNQVSLLDSHGHSLIAMTPEPEAPGDGTSISQGPSKKRGLPETLSSQSQSKRTKSGQTDGSRFRSKANISQSRRENEILRLLAEAGNIMNTSCKEFYEAHAALVETITKAGEVASTRPGTKIDKRTLEATLTALESKGKVKIVSTSVPNPTGSTRQVRVVYLPETSTEALAAFLSDLSEAVQPIYMPILKTLEEPVAYGGARIKSQAKPHPSVALNNDETQEQREANASELFLRDDQTIRDALLAEKNTVAQLYGYIVGKAARARALHMLTVGIFEHGSQSTQVVSPTSRIMNLSYYYTDISISEYCSLVTVTQPIDELGKLLESPEGQATPVRDLPEGLYNALTPTHSKSRARILSLLDMLRVLGLVTPLVPSDSPEPIITCAPASDHPAAYNIAPPGPYTPSTAPVCWRFNDIAPIRLWALPQGLPVFWKVDTISSSEQAIAFWGDLEKISLDTAFAEGILGSVPPPEEEVPDDVKAAAKTLRRSISWSATYSLSWYQTECLRRYIDPATGLTPLEDPDGGTERLTRLSWLISAHRDVIAGHFVKARKKHLRDLKKVQTRVAKGKQKAGDDAGAVLARRAAEAKEKRERDWEEMLQRVHPGELRTAAAQRIQRVKTKFMQGAGKPSEKWEGKIMDAIREADLVAEKLLPASHTSGLPPMPVAKPVLPAPVVTATQEKDVDELIAAQGHRAQQEARVKKTKKGKEKDTGMGRRIYYHCISLKEYHPGEPSGQTPRRHRFLWNRDYDELARDASAIIKARCRDGTRLDWGALEQVFPAVPRNSVRQRLVHLREVPGTDTYLARLEEKWRELWLQHRGTDVLPDDDPTSAGNFDLAAHVKFLRKHIDKNAIRVGFVEVQATQSTVLPASVEDLEAAYDVVEKVPTAPAWDFMWSVIAEEGREKQFAQHAFTADVGDMPPTAPYESEWIQIADAAVKMTLGNPNETYDPDVASQLLKGVGQESVRVATTELLNRGVLAKTVRDPAKSKPGRTLKISDNNQNALGGQLPREVFQDASALEELVEQQEDSSQCQDWSLLASDGDTAFLIELASENKVRFEVDTAHPRSMRAIIDWNSKKADDDDIETDIRVRYLDIAGPPAPELPEPEVTAEAANTDVQMLLDVPCESEHGKTADGDPAYCRRATEDLVDCQACLAEAEASLLADELNEHKRPAVDKLLAVLRDAGAAGITKRQLLVHLDAFPTAAAKSVIQRTTDAPVPLAHWTGYTAVALVSAAHIRPWTVVVPAPENPEPDADPRTKRMIFPRRWLDIYGRKLHEVWEAALRAAVALVLLRPGISQWERVTFSRLTKIYFVFSVLHCIVQVIFQVQAFVANAEAATFLYGLVQQGNATDPGFAVYNKDLRMCDTVPSTVDASSCTVVWDGRTKANATLDVSGDNYAAAMSSIAEAATSSSLSSVATSSAASTSVEVSSTSSALSTTSSVATRSSTAVLSSSSAVSSFSVATLSRTSSSAARSATSLPIVSLSATSLSATETATRTLTVTVRVAAPTTSAVAQEDDDDDDDDSDDESEDGEDDDDSDSDSDDEEEEEEETIKAFDSAVPKLKAVLFAEDVHDDSDAQALHRRSLDVSLRAMQIRLTLNGTAKVNLNGLNGVNEVELSRKCLYTLNWPVDTVENTKREDVAFIAFQIWLLGMSLVALLNESIPHIVASLLTHILATAWGGFQIVNTEIFHRKFTALTTQGACGINLLPDYWRTRSNAEIPSLALNCFALLVSGFLSWRLMKSFGWQTFKRVGASRVINRVYNLVLMLSISIQLSLFFVGASAALWVDQVYNGNIGRLTMQPTFFKAVMITVLVLLIPWLSMGWLSVRKELRIPMAFFLGVAVFVLTGWASMFIAPTFRWTYVTWLFFSLMTTAAVLLTVVTLVLGIVCRLNFGKGLPRYLNAQEELPDDDYTTPGEKGDTEKVAFPSNDLPIPTYSVAFGGNGQDVPPPSQMRFAPRHMGPRFYSGSLDPFETPTGSDAATTRSASPTLYRQSSHSSQHSQSSIQSSSSQKSKTRWVIE</sequence>
<proteinExistence type="predicted"/>
<feature type="transmembrane region" description="Helical" evidence="7">
    <location>
        <begin position="2518"/>
        <end position="2536"/>
    </location>
</feature>
<keyword evidence="2" id="KW-0597">Phosphoprotein</keyword>
<feature type="transmembrane region" description="Helical" evidence="7">
    <location>
        <begin position="2638"/>
        <end position="2664"/>
    </location>
</feature>
<dbReference type="OrthoDB" id="68020at2759"/>
<feature type="compositionally biased region" description="Polar residues" evidence="6">
    <location>
        <begin position="706"/>
        <end position="726"/>
    </location>
</feature>
<evidence type="ECO:0000256" key="4">
    <source>
        <dbReference type="ARBA" id="ARBA00023163"/>
    </source>
</evidence>
<protein>
    <submittedName>
        <fullName evidence="10">Transcription factor tau subunit sfc3</fullName>
    </submittedName>
</protein>
<feature type="compositionally biased region" description="Acidic residues" evidence="6">
    <location>
        <begin position="2392"/>
        <end position="2428"/>
    </location>
</feature>
<feature type="transmembrane region" description="Helical" evidence="7">
    <location>
        <begin position="2714"/>
        <end position="2733"/>
    </location>
</feature>
<dbReference type="Pfam" id="PF20222">
    <property type="entry name" value="DUF6581"/>
    <property type="match status" value="1"/>
</dbReference>
<feature type="region of interest" description="Disordered" evidence="6">
    <location>
        <begin position="517"/>
        <end position="877"/>
    </location>
</feature>
<dbReference type="InterPro" id="IPR035625">
    <property type="entry name" value="Tfc3-like_eWH"/>
</dbReference>
<keyword evidence="7" id="KW-0472">Membrane</keyword>
<evidence type="ECO:0000256" key="5">
    <source>
        <dbReference type="ARBA" id="ARBA00023242"/>
    </source>
</evidence>
<feature type="compositionally biased region" description="Acidic residues" evidence="6">
    <location>
        <begin position="245"/>
        <end position="256"/>
    </location>
</feature>
<feature type="compositionally biased region" description="Polar residues" evidence="6">
    <location>
        <begin position="924"/>
        <end position="941"/>
    </location>
</feature>
<comment type="subcellular location">
    <subcellularLocation>
        <location evidence="1">Nucleus</location>
    </subcellularLocation>
</comment>
<dbReference type="GO" id="GO:0042791">
    <property type="term" value="P:5S class rRNA transcription by RNA polymerase III"/>
    <property type="evidence" value="ECO:0007669"/>
    <property type="project" value="TreeGrafter"/>
</dbReference>
<reference evidence="10 11" key="1">
    <citation type="submission" date="2016-10" db="EMBL/GenBank/DDBJ databases">
        <title>Genome sequence of the basidiomycete white-rot fungus Trametes pubescens.</title>
        <authorList>
            <person name="Makela M.R."/>
            <person name="Granchi Z."/>
            <person name="Peng M."/>
            <person name="De Vries R.P."/>
            <person name="Grigoriev I."/>
            <person name="Riley R."/>
            <person name="Hilden K."/>
        </authorList>
    </citation>
    <scope>NUCLEOTIDE SEQUENCE [LARGE SCALE GENOMIC DNA]</scope>
    <source>
        <strain evidence="10 11">FBCC735</strain>
    </source>
</reference>
<feature type="transmembrane region" description="Helical" evidence="7">
    <location>
        <begin position="2739"/>
        <end position="2766"/>
    </location>
</feature>
<accession>A0A1M2VDS1</accession>
<evidence type="ECO:0000259" key="8">
    <source>
        <dbReference type="Pfam" id="PF04182"/>
    </source>
</evidence>
<feature type="transmembrane region" description="Helical" evidence="7">
    <location>
        <begin position="2684"/>
        <end position="2702"/>
    </location>
</feature>
<evidence type="ECO:0000256" key="2">
    <source>
        <dbReference type="ARBA" id="ARBA00022553"/>
    </source>
</evidence>
<dbReference type="PANTHER" id="PTHR15180:SF1">
    <property type="entry name" value="GENERAL TRANSCRIPTION FACTOR 3C POLYPEPTIDE 1"/>
    <property type="match status" value="1"/>
</dbReference>
<dbReference type="InterPro" id="IPR044210">
    <property type="entry name" value="Tfc3-like"/>
</dbReference>
<evidence type="ECO:0000256" key="3">
    <source>
        <dbReference type="ARBA" id="ARBA00023125"/>
    </source>
</evidence>
<dbReference type="InterPro" id="IPR046488">
    <property type="entry name" value="Sfc3/Tfc3_C"/>
</dbReference>
<dbReference type="InterPro" id="IPR007309">
    <property type="entry name" value="TFIIIC_Bblock-bd"/>
</dbReference>
<feature type="compositionally biased region" description="Polar residues" evidence="6">
    <location>
        <begin position="757"/>
        <end position="767"/>
    </location>
</feature>
<feature type="transmembrane region" description="Helical" evidence="7">
    <location>
        <begin position="2597"/>
        <end position="2617"/>
    </location>
</feature>
<feature type="compositionally biased region" description="Polar residues" evidence="6">
    <location>
        <begin position="851"/>
        <end position="877"/>
    </location>
</feature>
<dbReference type="Pfam" id="PF04182">
    <property type="entry name" value="B-block_TFIIIC"/>
    <property type="match status" value="1"/>
</dbReference>
<gene>
    <name evidence="10" type="ORF">TRAPUB_3400</name>
</gene>
<feature type="region of interest" description="Disordered" evidence="6">
    <location>
        <begin position="2785"/>
        <end position="2807"/>
    </location>
</feature>
<dbReference type="PANTHER" id="PTHR15180">
    <property type="entry name" value="GENERAL TRANSCRIPTION FACTOR 3C POLYPEPTIDE 1"/>
    <property type="match status" value="1"/>
</dbReference>
<keyword evidence="5" id="KW-0539">Nucleus</keyword>
<feature type="compositionally biased region" description="Basic residues" evidence="6">
    <location>
        <begin position="775"/>
        <end position="784"/>
    </location>
</feature>
<dbReference type="Proteomes" id="UP000184267">
    <property type="component" value="Unassembled WGS sequence"/>
</dbReference>
<evidence type="ECO:0000313" key="10">
    <source>
        <dbReference type="EMBL" id="OJT05740.1"/>
    </source>
</evidence>
<feature type="compositionally biased region" description="Low complexity" evidence="6">
    <location>
        <begin position="601"/>
        <end position="618"/>
    </location>
</feature>
<feature type="domain" description="Transcription factor tau subunit sfc3/Tfc3 C-terminal" evidence="9">
    <location>
        <begin position="1617"/>
        <end position="1970"/>
    </location>
</feature>
<evidence type="ECO:0000313" key="11">
    <source>
        <dbReference type="Proteomes" id="UP000184267"/>
    </source>
</evidence>
<feature type="region of interest" description="Disordered" evidence="6">
    <location>
        <begin position="236"/>
        <end position="262"/>
    </location>
</feature>
<feature type="region of interest" description="Disordered" evidence="6">
    <location>
        <begin position="2843"/>
        <end position="2897"/>
    </location>
</feature>
<dbReference type="PRINTS" id="PR00929">
    <property type="entry name" value="ATHOOK"/>
</dbReference>
<dbReference type="SUPFAM" id="SSF48371">
    <property type="entry name" value="ARM repeat"/>
    <property type="match status" value="1"/>
</dbReference>
<keyword evidence="7" id="KW-1133">Transmembrane helix</keyword>
<feature type="compositionally biased region" description="Low complexity" evidence="6">
    <location>
        <begin position="2870"/>
        <end position="2889"/>
    </location>
</feature>
<dbReference type="GO" id="GO:0003677">
    <property type="term" value="F:DNA binding"/>
    <property type="evidence" value="ECO:0007669"/>
    <property type="project" value="UniProtKB-KW"/>
</dbReference>
<dbReference type="GO" id="GO:0005634">
    <property type="term" value="C:nucleus"/>
    <property type="evidence" value="ECO:0007669"/>
    <property type="project" value="UniProtKB-SubCell"/>
</dbReference>
<organism evidence="10 11">
    <name type="scientific">Trametes pubescens</name>
    <name type="common">White-rot fungus</name>
    <dbReference type="NCBI Taxonomy" id="154538"/>
    <lineage>
        <taxon>Eukaryota</taxon>
        <taxon>Fungi</taxon>
        <taxon>Dikarya</taxon>
        <taxon>Basidiomycota</taxon>
        <taxon>Agaricomycotina</taxon>
        <taxon>Agaricomycetes</taxon>
        <taxon>Polyporales</taxon>
        <taxon>Polyporaceae</taxon>
        <taxon>Trametes</taxon>
    </lineage>
</organism>
<feature type="region of interest" description="Disordered" evidence="6">
    <location>
        <begin position="2384"/>
        <end position="2431"/>
    </location>
</feature>
<dbReference type="GO" id="GO:0006384">
    <property type="term" value="P:transcription initiation at RNA polymerase III promoter"/>
    <property type="evidence" value="ECO:0007669"/>
    <property type="project" value="InterPro"/>
</dbReference>
<dbReference type="InterPro" id="IPR017956">
    <property type="entry name" value="AT_hook_DNA-bd_motif"/>
</dbReference>
<dbReference type="CDD" id="cd16169">
    <property type="entry name" value="Tau138_eWH"/>
    <property type="match status" value="1"/>
</dbReference>
<feature type="domain" description="B-block binding subunit of TFIIIC" evidence="8">
    <location>
        <begin position="157"/>
        <end position="221"/>
    </location>
</feature>
<name>A0A1M2VDS1_TRAPU</name>
<dbReference type="STRING" id="154538.A0A1M2VDS1"/>
<dbReference type="OMA" id="CAFVWSL"/>